<dbReference type="EMBL" id="KN831944">
    <property type="protein sequence ID" value="KIO14618.1"/>
    <property type="molecule type" value="Genomic_DNA"/>
</dbReference>
<evidence type="ECO:0008006" key="3">
    <source>
        <dbReference type="Google" id="ProtNLM"/>
    </source>
</evidence>
<reference evidence="2" key="2">
    <citation type="submission" date="2015-01" db="EMBL/GenBank/DDBJ databases">
        <title>Evolutionary Origins and Diversification of the Mycorrhizal Mutualists.</title>
        <authorList>
            <consortium name="DOE Joint Genome Institute"/>
            <consortium name="Mycorrhizal Genomics Consortium"/>
            <person name="Kohler A."/>
            <person name="Kuo A."/>
            <person name="Nagy L.G."/>
            <person name="Floudas D."/>
            <person name="Copeland A."/>
            <person name="Barry K.W."/>
            <person name="Cichocki N."/>
            <person name="Veneault-Fourrey C."/>
            <person name="LaButti K."/>
            <person name="Lindquist E.A."/>
            <person name="Lipzen A."/>
            <person name="Lundell T."/>
            <person name="Morin E."/>
            <person name="Murat C."/>
            <person name="Riley R."/>
            <person name="Ohm R."/>
            <person name="Sun H."/>
            <person name="Tunlid A."/>
            <person name="Henrissat B."/>
            <person name="Grigoriev I.V."/>
            <person name="Hibbett D.S."/>
            <person name="Martin F."/>
        </authorList>
    </citation>
    <scope>NUCLEOTIDE SEQUENCE [LARGE SCALE GENOMIC DNA]</scope>
    <source>
        <strain evidence="2">Marx 270</strain>
    </source>
</reference>
<dbReference type="OrthoDB" id="2205812at2759"/>
<reference evidence="1 2" key="1">
    <citation type="submission" date="2014-04" db="EMBL/GenBank/DDBJ databases">
        <authorList>
            <consortium name="DOE Joint Genome Institute"/>
            <person name="Kuo A."/>
            <person name="Kohler A."/>
            <person name="Costa M.D."/>
            <person name="Nagy L.G."/>
            <person name="Floudas D."/>
            <person name="Copeland A."/>
            <person name="Barry K.W."/>
            <person name="Cichocki N."/>
            <person name="Veneault-Fourrey C."/>
            <person name="LaButti K."/>
            <person name="Lindquist E.A."/>
            <person name="Lipzen A."/>
            <person name="Lundell T."/>
            <person name="Morin E."/>
            <person name="Murat C."/>
            <person name="Sun H."/>
            <person name="Tunlid A."/>
            <person name="Henrissat B."/>
            <person name="Grigoriev I.V."/>
            <person name="Hibbett D.S."/>
            <person name="Martin F."/>
            <person name="Nordberg H.P."/>
            <person name="Cantor M.N."/>
            <person name="Hua S.X."/>
        </authorList>
    </citation>
    <scope>NUCLEOTIDE SEQUENCE [LARGE SCALE GENOMIC DNA]</scope>
    <source>
        <strain evidence="1 2">Marx 270</strain>
    </source>
</reference>
<proteinExistence type="predicted"/>
<evidence type="ECO:0000313" key="1">
    <source>
        <dbReference type="EMBL" id="KIO14618.1"/>
    </source>
</evidence>
<sequence>MLRRSPLSGFKSPNTLHRSIVSMFADDTTVYLSATDDVNVLNNILSKWCCASGAKFNIDKTEIIPIGTLSYRLSLAESAKLNPTSTAFPPTVRIARDGQAVRILGAWLGNKVNEPSVWSPILEKLESRLRKWNTRNPSIEGRRTIIQWTFGSMTQYLTCVQGMPRSTEDFLTKRLKRFAWDSNGKSNINFDVL</sequence>
<evidence type="ECO:0000313" key="2">
    <source>
        <dbReference type="Proteomes" id="UP000054217"/>
    </source>
</evidence>
<keyword evidence="2" id="KW-1185">Reference proteome</keyword>
<dbReference type="AlphaFoldDB" id="A0A0C3JZM9"/>
<name>A0A0C3JZM9_PISTI</name>
<dbReference type="InParanoid" id="A0A0C3JZM9"/>
<feature type="non-terminal residue" evidence="1">
    <location>
        <position position="193"/>
    </location>
</feature>
<protein>
    <recommendedName>
        <fullName evidence="3">Reverse transcriptase domain-containing protein</fullName>
    </recommendedName>
</protein>
<organism evidence="1 2">
    <name type="scientific">Pisolithus tinctorius Marx 270</name>
    <dbReference type="NCBI Taxonomy" id="870435"/>
    <lineage>
        <taxon>Eukaryota</taxon>
        <taxon>Fungi</taxon>
        <taxon>Dikarya</taxon>
        <taxon>Basidiomycota</taxon>
        <taxon>Agaricomycotina</taxon>
        <taxon>Agaricomycetes</taxon>
        <taxon>Agaricomycetidae</taxon>
        <taxon>Boletales</taxon>
        <taxon>Sclerodermatineae</taxon>
        <taxon>Pisolithaceae</taxon>
        <taxon>Pisolithus</taxon>
    </lineage>
</organism>
<dbReference type="HOGENOM" id="CLU_077575_1_0_1"/>
<dbReference type="Proteomes" id="UP000054217">
    <property type="component" value="Unassembled WGS sequence"/>
</dbReference>
<gene>
    <name evidence="1" type="ORF">M404DRAFT_120086</name>
</gene>
<accession>A0A0C3JZM9</accession>